<dbReference type="AlphaFoldDB" id="A0A9W7FDT6"/>
<accession>A0A9W7FDT6</accession>
<dbReference type="InterPro" id="IPR026906">
    <property type="entry name" value="LRR_5"/>
</dbReference>
<gene>
    <name evidence="1" type="ORF">TrLO_g6755</name>
</gene>
<dbReference type="EMBL" id="BRXW01000147">
    <property type="protein sequence ID" value="GMI10274.1"/>
    <property type="molecule type" value="Genomic_DNA"/>
</dbReference>
<sequence length="163" mass="18753">MKNVIGFNRRSRPYPTTRRHEWAFAGCSSLETVVLKEGEKTIEDGAFHKSSKISTFIWADSIEEVGEDIFQDCTKLHELARSEYQEAVIGYLSGNDLIRVFKLLLRQNVNDWDARLSAHNTRVWERIAIIYGIEFTLGTDEVGRPHEMGTNHKCLNRKNKVAL</sequence>
<protein>
    <submittedName>
        <fullName evidence="1">Uncharacterized protein</fullName>
    </submittedName>
</protein>
<dbReference type="InterPro" id="IPR032675">
    <property type="entry name" value="LRR_dom_sf"/>
</dbReference>
<evidence type="ECO:0000313" key="2">
    <source>
        <dbReference type="Proteomes" id="UP001165122"/>
    </source>
</evidence>
<name>A0A9W7FDT6_9STRA</name>
<dbReference type="Gene3D" id="3.80.10.10">
    <property type="entry name" value="Ribonuclease Inhibitor"/>
    <property type="match status" value="1"/>
</dbReference>
<keyword evidence="2" id="KW-1185">Reference proteome</keyword>
<dbReference type="Pfam" id="PF13306">
    <property type="entry name" value="LRR_5"/>
    <property type="match status" value="1"/>
</dbReference>
<organism evidence="1 2">
    <name type="scientific">Triparma laevis f. longispina</name>
    <dbReference type="NCBI Taxonomy" id="1714387"/>
    <lineage>
        <taxon>Eukaryota</taxon>
        <taxon>Sar</taxon>
        <taxon>Stramenopiles</taxon>
        <taxon>Ochrophyta</taxon>
        <taxon>Bolidophyceae</taxon>
        <taxon>Parmales</taxon>
        <taxon>Triparmaceae</taxon>
        <taxon>Triparma</taxon>
    </lineage>
</organism>
<dbReference type="Proteomes" id="UP001165122">
    <property type="component" value="Unassembled WGS sequence"/>
</dbReference>
<evidence type="ECO:0000313" key="1">
    <source>
        <dbReference type="EMBL" id="GMI10274.1"/>
    </source>
</evidence>
<proteinExistence type="predicted"/>
<reference evidence="2" key="1">
    <citation type="journal article" date="2023" name="Commun. Biol.">
        <title>Genome analysis of Parmales, the sister group of diatoms, reveals the evolutionary specialization of diatoms from phago-mixotrophs to photoautotrophs.</title>
        <authorList>
            <person name="Ban H."/>
            <person name="Sato S."/>
            <person name="Yoshikawa S."/>
            <person name="Yamada K."/>
            <person name="Nakamura Y."/>
            <person name="Ichinomiya M."/>
            <person name="Sato N."/>
            <person name="Blanc-Mathieu R."/>
            <person name="Endo H."/>
            <person name="Kuwata A."/>
            <person name="Ogata H."/>
        </authorList>
    </citation>
    <scope>NUCLEOTIDE SEQUENCE [LARGE SCALE GENOMIC DNA]</scope>
    <source>
        <strain evidence="2">NIES 3700</strain>
    </source>
</reference>
<dbReference type="OrthoDB" id="39446at2759"/>
<comment type="caution">
    <text evidence="1">The sequence shown here is derived from an EMBL/GenBank/DDBJ whole genome shotgun (WGS) entry which is preliminary data.</text>
</comment>